<keyword evidence="9" id="KW-1185">Reference proteome</keyword>
<dbReference type="CDD" id="cd12148">
    <property type="entry name" value="fungal_TF_MHR"/>
    <property type="match status" value="1"/>
</dbReference>
<accession>A0A6V8HBP5</accession>
<dbReference type="Proteomes" id="UP000053095">
    <property type="component" value="Unassembled WGS sequence"/>
</dbReference>
<dbReference type="EMBL" id="DF933829">
    <property type="protein sequence ID" value="GAM38516.1"/>
    <property type="molecule type" value="Genomic_DNA"/>
</dbReference>
<dbReference type="GO" id="GO:0005634">
    <property type="term" value="C:nucleus"/>
    <property type="evidence" value="ECO:0007669"/>
    <property type="project" value="TreeGrafter"/>
</dbReference>
<dbReference type="PANTHER" id="PTHR31944">
    <property type="entry name" value="HEME-RESPONSIVE ZINC FINGER TRANSCRIPTION FACTOR HAP1"/>
    <property type="match status" value="1"/>
</dbReference>
<evidence type="ECO:0000256" key="1">
    <source>
        <dbReference type="ARBA" id="ARBA00022723"/>
    </source>
</evidence>
<keyword evidence="4" id="KW-0238">DNA-binding</keyword>
<name>A0A6V8HBP5_TALPI</name>
<keyword evidence="1" id="KW-0479">Metal-binding</keyword>
<evidence type="ECO:0000256" key="2">
    <source>
        <dbReference type="ARBA" id="ARBA00022833"/>
    </source>
</evidence>
<dbReference type="GO" id="GO:0000978">
    <property type="term" value="F:RNA polymerase II cis-regulatory region sequence-specific DNA binding"/>
    <property type="evidence" value="ECO:0007669"/>
    <property type="project" value="TreeGrafter"/>
</dbReference>
<reference evidence="9" key="1">
    <citation type="journal article" date="2015" name="Genome Announc.">
        <title>Draft genome sequence of Talaromyces cellulolyticus strain Y-94, a source of lignocellulosic biomass-degrading enzymes.</title>
        <authorList>
            <person name="Fujii T."/>
            <person name="Koike H."/>
            <person name="Sawayama S."/>
            <person name="Yano S."/>
            <person name="Inoue H."/>
        </authorList>
    </citation>
    <scope>NUCLEOTIDE SEQUENCE [LARGE SCALE GENOMIC DNA]</scope>
    <source>
        <strain evidence="9">Y-94</strain>
    </source>
</reference>
<evidence type="ECO:0000313" key="8">
    <source>
        <dbReference type="EMBL" id="GAM38516.1"/>
    </source>
</evidence>
<dbReference type="GO" id="GO:0046872">
    <property type="term" value="F:metal ion binding"/>
    <property type="evidence" value="ECO:0007669"/>
    <property type="project" value="UniProtKB-KW"/>
</dbReference>
<dbReference type="AlphaFoldDB" id="A0A6V8HBP5"/>
<evidence type="ECO:0000256" key="4">
    <source>
        <dbReference type="ARBA" id="ARBA00023125"/>
    </source>
</evidence>
<feature type="compositionally biased region" description="Basic and acidic residues" evidence="7">
    <location>
        <begin position="149"/>
        <end position="159"/>
    </location>
</feature>
<feature type="region of interest" description="Disordered" evidence="7">
    <location>
        <begin position="138"/>
        <end position="159"/>
    </location>
</feature>
<evidence type="ECO:0000256" key="7">
    <source>
        <dbReference type="SAM" id="MobiDB-lite"/>
    </source>
</evidence>
<evidence type="ECO:0000256" key="5">
    <source>
        <dbReference type="ARBA" id="ARBA00023163"/>
    </source>
</evidence>
<dbReference type="GO" id="GO:0001228">
    <property type="term" value="F:DNA-binding transcription activator activity, RNA polymerase II-specific"/>
    <property type="evidence" value="ECO:0007669"/>
    <property type="project" value="TreeGrafter"/>
</dbReference>
<keyword evidence="5" id="KW-0804">Transcription</keyword>
<sequence>MKLALIFAIGSAFHSFQDDWTYYEHKVQNWVYAAQLWLAGPSNHANFTTDSLQVGCLLILSRLTGPAGTPTWISTASLLQMGMMMGIHRDSTLFSSLTPFQVEMRNRLWTTIIELSVQALLDSGVPLPLSLDEFDGRSPSNINDQAISPERKEKTKPKDGHIFTDSSIQILLSKSISARLEIARLLNDPLRKNLTFDKAMRLGQELRTACREISAIFQTNIPQGQKSGQMEFQRKFLDMYLHRYIFFLYRPFMIEARKDPRYYIARKMCVESCLIIASHCENVTDPSTEMSDHLWRLTRVGSGAFKGPLCMDVIAVLGLELVMQVEEENSIRLPGFPMTAAVDPLGEMNKANRVPLIRCLERIKDHLEQIIVSGRVSLKRYIFLVGALSLVRAIDCGLPIRQTIFEDITATLRKYYSYLSERASDQPRPEPVGEMAVDPGDMPDLSAFFPTDDWVCVF</sequence>
<evidence type="ECO:0000256" key="3">
    <source>
        <dbReference type="ARBA" id="ARBA00023015"/>
    </source>
</evidence>
<dbReference type="InterPro" id="IPR051430">
    <property type="entry name" value="Fungal_TF_Env_Response"/>
</dbReference>
<protein>
    <submittedName>
        <fullName evidence="8">C6 transcription factor</fullName>
    </submittedName>
</protein>
<evidence type="ECO:0000313" key="9">
    <source>
        <dbReference type="Proteomes" id="UP000053095"/>
    </source>
</evidence>
<evidence type="ECO:0000256" key="6">
    <source>
        <dbReference type="ARBA" id="ARBA00023242"/>
    </source>
</evidence>
<keyword evidence="3" id="KW-0805">Transcription regulation</keyword>
<dbReference type="PANTHER" id="PTHR31944:SF129">
    <property type="entry name" value="ASPYRIDONES CLUSTER REGULATOR APDR-RELATED"/>
    <property type="match status" value="1"/>
</dbReference>
<keyword evidence="2" id="KW-0862">Zinc</keyword>
<organism evidence="8 9">
    <name type="scientific">Talaromyces pinophilus</name>
    <name type="common">Penicillium pinophilum</name>
    <dbReference type="NCBI Taxonomy" id="128442"/>
    <lineage>
        <taxon>Eukaryota</taxon>
        <taxon>Fungi</taxon>
        <taxon>Dikarya</taxon>
        <taxon>Ascomycota</taxon>
        <taxon>Pezizomycotina</taxon>
        <taxon>Eurotiomycetes</taxon>
        <taxon>Eurotiomycetidae</taxon>
        <taxon>Eurotiales</taxon>
        <taxon>Trichocomaceae</taxon>
        <taxon>Talaromyces</taxon>
        <taxon>Talaromyces sect. Talaromyces</taxon>
    </lineage>
</organism>
<gene>
    <name evidence="8" type="ORF">TCE0_033r09297</name>
</gene>
<proteinExistence type="predicted"/>
<keyword evidence="6" id="KW-0539">Nucleus</keyword>
<comment type="caution">
    <text evidence="8">The sequence shown here is derived from an EMBL/GenBank/DDBJ whole genome shotgun (WGS) entry which is preliminary data.</text>
</comment>